<dbReference type="GO" id="GO:0009307">
    <property type="term" value="P:DNA restriction-modification system"/>
    <property type="evidence" value="ECO:0007669"/>
    <property type="project" value="UniProtKB-KW"/>
</dbReference>
<evidence type="ECO:0000256" key="3">
    <source>
        <dbReference type="SAM" id="MobiDB-lite"/>
    </source>
</evidence>
<evidence type="ECO:0000313" key="5">
    <source>
        <dbReference type="Proteomes" id="UP000238348"/>
    </source>
</evidence>
<feature type="region of interest" description="Disordered" evidence="3">
    <location>
        <begin position="43"/>
        <end position="65"/>
    </location>
</feature>
<evidence type="ECO:0000256" key="2">
    <source>
        <dbReference type="ARBA" id="ARBA00023125"/>
    </source>
</evidence>
<feature type="compositionally biased region" description="Low complexity" evidence="3">
    <location>
        <begin position="49"/>
        <end position="59"/>
    </location>
</feature>
<dbReference type="Gene3D" id="3.90.220.20">
    <property type="entry name" value="DNA methylase specificity domains"/>
    <property type="match status" value="1"/>
</dbReference>
<organism evidence="4 5">
    <name type="scientific">Sorangium cellulosum</name>
    <name type="common">Polyangium cellulosum</name>
    <dbReference type="NCBI Taxonomy" id="56"/>
    <lineage>
        <taxon>Bacteria</taxon>
        <taxon>Pseudomonadati</taxon>
        <taxon>Myxococcota</taxon>
        <taxon>Polyangia</taxon>
        <taxon>Polyangiales</taxon>
        <taxon>Polyangiaceae</taxon>
        <taxon>Sorangium</taxon>
    </lineage>
</organism>
<dbReference type="Proteomes" id="UP000238348">
    <property type="component" value="Chromosome"/>
</dbReference>
<dbReference type="InterPro" id="IPR044946">
    <property type="entry name" value="Restrct_endonuc_typeI_TRD_sf"/>
</dbReference>
<sequence>MVPPLSVMMTSRATIGAVAINTTPACTNQGFITCTQAASMPAARERPSARASRPSRAPAVGVVVQ</sequence>
<accession>A0A2L0F9G2</accession>
<keyword evidence="1" id="KW-0680">Restriction system</keyword>
<name>A0A2L0F9G2_SORCE</name>
<evidence type="ECO:0000313" key="4">
    <source>
        <dbReference type="EMBL" id="AUX48225.1"/>
    </source>
</evidence>
<reference evidence="4 5" key="1">
    <citation type="submission" date="2015-09" db="EMBL/GenBank/DDBJ databases">
        <title>Sorangium comparison.</title>
        <authorList>
            <person name="Zaburannyi N."/>
            <person name="Bunk B."/>
            <person name="Overmann J."/>
            <person name="Mueller R."/>
        </authorList>
    </citation>
    <scope>NUCLEOTIDE SEQUENCE [LARGE SCALE GENOMIC DNA]</scope>
    <source>
        <strain evidence="4 5">So ce26</strain>
    </source>
</reference>
<proteinExistence type="predicted"/>
<dbReference type="EMBL" id="CP012673">
    <property type="protein sequence ID" value="AUX48225.1"/>
    <property type="molecule type" value="Genomic_DNA"/>
</dbReference>
<dbReference type="AlphaFoldDB" id="A0A2L0F9G2"/>
<dbReference type="GO" id="GO:0003677">
    <property type="term" value="F:DNA binding"/>
    <property type="evidence" value="ECO:0007669"/>
    <property type="project" value="UniProtKB-KW"/>
</dbReference>
<protein>
    <submittedName>
        <fullName evidence="4">Uncharacterized protein</fullName>
    </submittedName>
</protein>
<evidence type="ECO:0000256" key="1">
    <source>
        <dbReference type="ARBA" id="ARBA00022747"/>
    </source>
</evidence>
<gene>
    <name evidence="4" type="ORF">SOCE26_097560</name>
</gene>
<keyword evidence="2" id="KW-0238">DNA-binding</keyword>